<proteinExistence type="predicted"/>
<gene>
    <name evidence="2" type="ORF">SAMN05216283_102196</name>
</gene>
<keyword evidence="2" id="KW-0808">Transferase</keyword>
<protein>
    <submittedName>
        <fullName evidence="2">Acyltransferase</fullName>
    </submittedName>
</protein>
<dbReference type="AlphaFoldDB" id="A0A1I2ER39"/>
<keyword evidence="3" id="KW-1185">Reference proteome</keyword>
<evidence type="ECO:0000259" key="1">
    <source>
        <dbReference type="Pfam" id="PF19576"/>
    </source>
</evidence>
<feature type="domain" description="Putative acyltransferase ACT14924-like acyltransferase" evidence="1">
    <location>
        <begin position="17"/>
        <end position="277"/>
    </location>
</feature>
<sequence>MADQYPNGIKPINIRTVFAEKSPKLARFIPGFIYNYITRIMHINDVNEILAKYGDQKGIDFVHKVVEHFDVKEEVIGIENIPESGRFIFASNHPLGGFDGLLLMSNVNKLLGEVRFLVNDVLMNIPQLESVFVPINKHGGHGRNVARIVQEQYQSDVQILIFPSGYASRKINGKITDTEWKKHFIQKSVQYQRDIIPVHVSGRNSNFFYKLANFRKAIRLKWNLEQFFLSDETFKHRGQKFTISFGKPIPYTTFDKSKKQNEWADYVREKVYAMSESGKH</sequence>
<accession>A0A1I2ER39</accession>
<dbReference type="STRING" id="655355.SAMN05216283_102196"/>
<keyword evidence="2" id="KW-0012">Acyltransferase</keyword>
<dbReference type="GO" id="GO:0016746">
    <property type="term" value="F:acyltransferase activity"/>
    <property type="evidence" value="ECO:0007669"/>
    <property type="project" value="UniProtKB-KW"/>
</dbReference>
<organism evidence="2 3">
    <name type="scientific">Sunxiuqinia elliptica</name>
    <dbReference type="NCBI Taxonomy" id="655355"/>
    <lineage>
        <taxon>Bacteria</taxon>
        <taxon>Pseudomonadati</taxon>
        <taxon>Bacteroidota</taxon>
        <taxon>Bacteroidia</taxon>
        <taxon>Marinilabiliales</taxon>
        <taxon>Prolixibacteraceae</taxon>
        <taxon>Sunxiuqinia</taxon>
    </lineage>
</organism>
<dbReference type="SUPFAM" id="SSF69593">
    <property type="entry name" value="Glycerol-3-phosphate (1)-acyltransferase"/>
    <property type="match status" value="1"/>
</dbReference>
<dbReference type="Proteomes" id="UP000198964">
    <property type="component" value="Unassembled WGS sequence"/>
</dbReference>
<dbReference type="Pfam" id="PF19576">
    <property type="entry name" value="Acyltransf_2"/>
    <property type="match status" value="1"/>
</dbReference>
<dbReference type="RefSeq" id="WP_093918874.1">
    <property type="nucleotide sequence ID" value="NZ_FONW01000002.1"/>
</dbReference>
<name>A0A1I2ER39_9BACT</name>
<reference evidence="2 3" key="1">
    <citation type="submission" date="2016-10" db="EMBL/GenBank/DDBJ databases">
        <authorList>
            <person name="de Groot N.N."/>
        </authorList>
    </citation>
    <scope>NUCLEOTIDE SEQUENCE [LARGE SCALE GENOMIC DNA]</scope>
    <source>
        <strain evidence="2 3">CGMCC 1.9156</strain>
    </source>
</reference>
<dbReference type="EMBL" id="FONW01000002">
    <property type="protein sequence ID" value="SFE95289.1"/>
    <property type="molecule type" value="Genomic_DNA"/>
</dbReference>
<evidence type="ECO:0000313" key="3">
    <source>
        <dbReference type="Proteomes" id="UP000198964"/>
    </source>
</evidence>
<dbReference type="InterPro" id="IPR045746">
    <property type="entry name" value="ACT14924-like_Acyltransf_dom"/>
</dbReference>
<evidence type="ECO:0000313" key="2">
    <source>
        <dbReference type="EMBL" id="SFE95289.1"/>
    </source>
</evidence>